<organism evidence="9 10">
    <name type="scientific">Anaeroselena agilis</name>
    <dbReference type="NCBI Taxonomy" id="3063788"/>
    <lineage>
        <taxon>Bacteria</taxon>
        <taxon>Bacillati</taxon>
        <taxon>Bacillota</taxon>
        <taxon>Negativicutes</taxon>
        <taxon>Acetonemataceae</taxon>
        <taxon>Anaeroselena</taxon>
    </lineage>
</organism>
<dbReference type="RefSeq" id="WP_413782035.1">
    <property type="nucleotide sequence ID" value="NZ_JAUOZS010000001.1"/>
</dbReference>
<evidence type="ECO:0000256" key="3">
    <source>
        <dbReference type="ARBA" id="ARBA00022448"/>
    </source>
</evidence>
<comment type="subcellular location">
    <subcellularLocation>
        <location evidence="1">Cell membrane</location>
        <topology evidence="1">Multi-pass membrane protein</topology>
    </subcellularLocation>
</comment>
<feature type="transmembrane region" description="Helical" evidence="7">
    <location>
        <begin position="204"/>
        <end position="228"/>
    </location>
</feature>
<feature type="transmembrane region" description="Helical" evidence="7">
    <location>
        <begin position="357"/>
        <end position="380"/>
    </location>
</feature>
<dbReference type="InterPro" id="IPR051788">
    <property type="entry name" value="MFS_Transporter"/>
</dbReference>
<dbReference type="PROSITE" id="PS50850">
    <property type="entry name" value="MFS"/>
    <property type="match status" value="1"/>
</dbReference>
<dbReference type="Gene3D" id="1.20.1250.20">
    <property type="entry name" value="MFS general substrate transporter like domains"/>
    <property type="match status" value="2"/>
</dbReference>
<name>A0ABU3P3H6_9FIRM</name>
<evidence type="ECO:0000256" key="1">
    <source>
        <dbReference type="ARBA" id="ARBA00004651"/>
    </source>
</evidence>
<feature type="transmembrane region" description="Helical" evidence="7">
    <location>
        <begin position="162"/>
        <end position="183"/>
    </location>
</feature>
<proteinExistence type="inferred from homology"/>
<evidence type="ECO:0000256" key="2">
    <source>
        <dbReference type="ARBA" id="ARBA00008335"/>
    </source>
</evidence>
<evidence type="ECO:0000256" key="4">
    <source>
        <dbReference type="ARBA" id="ARBA00022692"/>
    </source>
</evidence>
<feature type="transmembrane region" description="Helical" evidence="7">
    <location>
        <begin position="234"/>
        <end position="252"/>
    </location>
</feature>
<keyword evidence="10" id="KW-1185">Reference proteome</keyword>
<reference evidence="9 10" key="1">
    <citation type="submission" date="2023-07" db="EMBL/GenBank/DDBJ databases">
        <title>The novel representative of Negativicutes class, Anaeroselena agilis gen. nov. sp. nov.</title>
        <authorList>
            <person name="Prokofeva M.I."/>
            <person name="Elcheninov A.G."/>
            <person name="Klyukina A."/>
            <person name="Kublanov I.V."/>
            <person name="Frolov E.N."/>
            <person name="Podosokorskaya O.A."/>
        </authorList>
    </citation>
    <scope>NUCLEOTIDE SEQUENCE [LARGE SCALE GENOMIC DNA]</scope>
    <source>
        <strain evidence="9 10">4137-cl</strain>
    </source>
</reference>
<dbReference type="InterPro" id="IPR036259">
    <property type="entry name" value="MFS_trans_sf"/>
</dbReference>
<protein>
    <submittedName>
        <fullName evidence="9">MFS transporter</fullName>
    </submittedName>
</protein>
<evidence type="ECO:0000256" key="7">
    <source>
        <dbReference type="SAM" id="Phobius"/>
    </source>
</evidence>
<feature type="transmembrane region" description="Helical" evidence="7">
    <location>
        <begin position="43"/>
        <end position="67"/>
    </location>
</feature>
<dbReference type="Pfam" id="PF07690">
    <property type="entry name" value="MFS_1"/>
    <property type="match status" value="1"/>
</dbReference>
<dbReference type="InterPro" id="IPR011701">
    <property type="entry name" value="MFS"/>
</dbReference>
<feature type="transmembrane region" description="Helical" evidence="7">
    <location>
        <begin position="137"/>
        <end position="156"/>
    </location>
</feature>
<feature type="transmembrane region" description="Helical" evidence="7">
    <location>
        <begin position="332"/>
        <end position="351"/>
    </location>
</feature>
<dbReference type="InterPro" id="IPR020846">
    <property type="entry name" value="MFS_dom"/>
</dbReference>
<feature type="transmembrane region" description="Helical" evidence="7">
    <location>
        <begin position="7"/>
        <end position="31"/>
    </location>
</feature>
<evidence type="ECO:0000256" key="6">
    <source>
        <dbReference type="ARBA" id="ARBA00023136"/>
    </source>
</evidence>
<evidence type="ECO:0000313" key="10">
    <source>
        <dbReference type="Proteomes" id="UP001254848"/>
    </source>
</evidence>
<feature type="domain" description="Major facilitator superfamily (MFS) profile" evidence="8">
    <location>
        <begin position="9"/>
        <end position="383"/>
    </location>
</feature>
<dbReference type="PANTHER" id="PTHR23514:SF3">
    <property type="entry name" value="BYPASS OF STOP CODON PROTEIN 6"/>
    <property type="match status" value="1"/>
</dbReference>
<accession>A0ABU3P3H6</accession>
<evidence type="ECO:0000256" key="5">
    <source>
        <dbReference type="ARBA" id="ARBA00022989"/>
    </source>
</evidence>
<comment type="caution">
    <text evidence="9">The sequence shown here is derived from an EMBL/GenBank/DDBJ whole genome shotgun (WGS) entry which is preliminary data.</text>
</comment>
<sequence length="391" mass="41831">MPANSHLVLNVLLYFMTLTLGSTASIAGLANKYIAAHFSVENYVIGYCFTVYSVAYAGSVFSVGWMLEKFSVRSLLRVYCGLGALAIICFANAPSLVVFSIFLFLFGCGMGILLPTAFHVTLLLYDAKVRAAKSIAVTFFYAVGSIVGPILAGLAFDRGVTWQGVYYAIAAMLLAVVLGTFIPELKGFEPKKTNRGDEKVDWNLNVYLAGLSVFCFMISEFIFGYWIIQYLMDSLAVGVVLASAALSAWWGCITTGRLAGSFILSRVSLAQYIIVSAAVGSLAYFGLLAAATYTQALVLIVIMGFAYSSLYPTLISFGTFQTPKPSPRTTSFFLASGSAGIIFSVLLSSSLKQYFDYGAVLAAGASLIGAVALVTAAVAYRNKKRPFAHGA</sequence>
<feature type="transmembrane region" description="Helical" evidence="7">
    <location>
        <begin position="99"/>
        <end position="125"/>
    </location>
</feature>
<keyword evidence="5 7" id="KW-1133">Transmembrane helix</keyword>
<dbReference type="SUPFAM" id="SSF103473">
    <property type="entry name" value="MFS general substrate transporter"/>
    <property type="match status" value="1"/>
</dbReference>
<keyword evidence="6 7" id="KW-0472">Membrane</keyword>
<feature type="transmembrane region" description="Helical" evidence="7">
    <location>
        <begin position="272"/>
        <end position="291"/>
    </location>
</feature>
<keyword evidence="3" id="KW-0813">Transport</keyword>
<evidence type="ECO:0000313" key="9">
    <source>
        <dbReference type="EMBL" id="MDT8903582.1"/>
    </source>
</evidence>
<feature type="transmembrane region" description="Helical" evidence="7">
    <location>
        <begin position="297"/>
        <end position="320"/>
    </location>
</feature>
<evidence type="ECO:0000259" key="8">
    <source>
        <dbReference type="PROSITE" id="PS50850"/>
    </source>
</evidence>
<gene>
    <name evidence="9" type="ORF">Q4T40_20335</name>
</gene>
<dbReference type="Proteomes" id="UP001254848">
    <property type="component" value="Unassembled WGS sequence"/>
</dbReference>
<dbReference type="EMBL" id="JAUOZS010000001">
    <property type="protein sequence ID" value="MDT8903582.1"/>
    <property type="molecule type" value="Genomic_DNA"/>
</dbReference>
<feature type="transmembrane region" description="Helical" evidence="7">
    <location>
        <begin position="74"/>
        <end position="93"/>
    </location>
</feature>
<dbReference type="PANTHER" id="PTHR23514">
    <property type="entry name" value="BYPASS OF STOP CODON PROTEIN 6"/>
    <property type="match status" value="1"/>
</dbReference>
<keyword evidence="4 7" id="KW-0812">Transmembrane</keyword>
<comment type="similarity">
    <text evidence="2">Belongs to the major facilitator superfamily.</text>
</comment>